<dbReference type="InterPro" id="IPR018020">
    <property type="entry name" value="OHCU_decarboxylase"/>
</dbReference>
<dbReference type="SUPFAM" id="SSF158694">
    <property type="entry name" value="UraD-Like"/>
    <property type="match status" value="1"/>
</dbReference>
<evidence type="ECO:0000313" key="3">
    <source>
        <dbReference type="EMBL" id="RSR38756.1"/>
    </source>
</evidence>
<keyword evidence="1" id="KW-0659">Purine metabolism</keyword>
<dbReference type="Pfam" id="PF09349">
    <property type="entry name" value="OHCU_decarbox"/>
    <property type="match status" value="1"/>
</dbReference>
<dbReference type="EMBL" id="RFDI01001679">
    <property type="protein sequence ID" value="RSR38756.1"/>
    <property type="molecule type" value="Genomic_DNA"/>
</dbReference>
<dbReference type="AlphaFoldDB" id="A0A3R9S053"/>
<dbReference type="InterPro" id="IPR036778">
    <property type="entry name" value="OHCU_decarboxylase_sf"/>
</dbReference>
<sequence>AGLSSDEILKKLHQRLQNNLAIEKTIVHEQLAAIALLRLSQEVQA</sequence>
<evidence type="ECO:0000313" key="4">
    <source>
        <dbReference type="Proteomes" id="UP000280073"/>
    </source>
</evidence>
<comment type="caution">
    <text evidence="3">The sequence shown here is derived from an EMBL/GenBank/DDBJ whole genome shotgun (WGS) entry which is preliminary data.</text>
</comment>
<evidence type="ECO:0000256" key="1">
    <source>
        <dbReference type="ARBA" id="ARBA00022631"/>
    </source>
</evidence>
<dbReference type="Gene3D" id="1.10.3330.10">
    <property type="entry name" value="Oxo-4-hydroxy-4-carboxy-5-ureidoimidazoline decarboxylase"/>
    <property type="match status" value="1"/>
</dbReference>
<dbReference type="GO" id="GO:0006144">
    <property type="term" value="P:purine nucleobase metabolic process"/>
    <property type="evidence" value="ECO:0007669"/>
    <property type="project" value="UniProtKB-KW"/>
</dbReference>
<name>A0A3R9S053_ACIBA</name>
<evidence type="ECO:0000259" key="2">
    <source>
        <dbReference type="Pfam" id="PF09349"/>
    </source>
</evidence>
<dbReference type="Proteomes" id="UP000280073">
    <property type="component" value="Unassembled WGS sequence"/>
</dbReference>
<feature type="domain" description="Oxo-4-hydroxy-4-carboxy-5-ureidoimidazoline decarboxylase" evidence="2">
    <location>
        <begin position="2"/>
        <end position="39"/>
    </location>
</feature>
<proteinExistence type="predicted"/>
<protein>
    <submittedName>
        <fullName evidence="3">OHCU decarboxylase</fullName>
    </submittedName>
</protein>
<gene>
    <name evidence="3" type="ORF">EA686_23010</name>
</gene>
<organism evidence="3 4">
    <name type="scientific">Acinetobacter baumannii</name>
    <dbReference type="NCBI Taxonomy" id="470"/>
    <lineage>
        <taxon>Bacteria</taxon>
        <taxon>Pseudomonadati</taxon>
        <taxon>Pseudomonadota</taxon>
        <taxon>Gammaproteobacteria</taxon>
        <taxon>Moraxellales</taxon>
        <taxon>Moraxellaceae</taxon>
        <taxon>Acinetobacter</taxon>
        <taxon>Acinetobacter calcoaceticus/baumannii complex</taxon>
    </lineage>
</organism>
<reference evidence="3 4" key="1">
    <citation type="submission" date="2018-10" db="EMBL/GenBank/DDBJ databases">
        <title>GWAS and RNA-Seq identify cryptic mechanisms of antimicrobial resistance in Acinetobacter baumannii.</title>
        <authorList>
            <person name="Sahl J.W."/>
        </authorList>
    </citation>
    <scope>NUCLEOTIDE SEQUENCE [LARGE SCALE GENOMIC DNA]</scope>
    <source>
        <strain evidence="3 4">TG28175</strain>
    </source>
</reference>
<feature type="non-terminal residue" evidence="3">
    <location>
        <position position="1"/>
    </location>
</feature>
<accession>A0A3R9S053</accession>